<reference evidence="3 4" key="1">
    <citation type="submission" date="2024-07" db="EMBL/GenBank/DDBJ databases">
        <title>Active virus-host system and metabolic interactions in a Lokiarchaeon culture.</title>
        <authorList>
            <person name="Ponce Toledo R.I."/>
            <person name="Rodrigues Oliveira T."/>
            <person name="Schleper C."/>
        </authorList>
    </citation>
    <scope>NUCLEOTIDE SEQUENCE [LARGE SCALE GENOMIC DNA]</scope>
    <source>
        <strain evidence="3 4">B35</strain>
    </source>
</reference>
<accession>A0ABV4JX72</accession>
<evidence type="ECO:0000313" key="3">
    <source>
        <dbReference type="EMBL" id="MEZ6854385.1"/>
    </source>
</evidence>
<name>A0ABV4JX72_9BACT</name>
<protein>
    <submittedName>
        <fullName evidence="3">Uncharacterized protein</fullName>
    </submittedName>
</protein>
<sequence>MNPFLRSISVLSLSCPSKLSRTSYYLEPFSSIYTTAAALAASFFHVRRDGRGASDAPVGLSLLSPLPPLQETGEKSKEHQSEPATTTGAHRFFPTPELIGVVAGTLCLRMMGLEKTEKMKIVQLAGLSAVLHVLWLVICAYRIVSRAARKFGQHDLSLRFVPLLSGTVPEPVRAYSISLCRQYVVVPPVHNMEGQHA</sequence>
<keyword evidence="4" id="KW-1185">Reference proteome</keyword>
<dbReference type="RefSeq" id="WP_370736217.1">
    <property type="nucleotide sequence ID" value="NZ_JBFSOO010000010.1"/>
</dbReference>
<feature type="compositionally biased region" description="Basic and acidic residues" evidence="1">
    <location>
        <begin position="72"/>
        <end position="81"/>
    </location>
</feature>
<feature type="transmembrane region" description="Helical" evidence="2">
    <location>
        <begin position="121"/>
        <end position="144"/>
    </location>
</feature>
<evidence type="ECO:0000256" key="2">
    <source>
        <dbReference type="SAM" id="Phobius"/>
    </source>
</evidence>
<organism evidence="3 4">
    <name type="scientific">Halodesulfovibrio aestuarii</name>
    <dbReference type="NCBI Taxonomy" id="126333"/>
    <lineage>
        <taxon>Bacteria</taxon>
        <taxon>Pseudomonadati</taxon>
        <taxon>Thermodesulfobacteriota</taxon>
        <taxon>Desulfovibrionia</taxon>
        <taxon>Desulfovibrionales</taxon>
        <taxon>Desulfovibrionaceae</taxon>
        <taxon>Halodesulfovibrio</taxon>
    </lineage>
</organism>
<keyword evidence="2" id="KW-0472">Membrane</keyword>
<evidence type="ECO:0000256" key="1">
    <source>
        <dbReference type="SAM" id="MobiDB-lite"/>
    </source>
</evidence>
<comment type="caution">
    <text evidence="3">The sequence shown here is derived from an EMBL/GenBank/DDBJ whole genome shotgun (WGS) entry which is preliminary data.</text>
</comment>
<dbReference type="Proteomes" id="UP001568358">
    <property type="component" value="Unassembled WGS sequence"/>
</dbReference>
<proteinExistence type="predicted"/>
<feature type="region of interest" description="Disordered" evidence="1">
    <location>
        <begin position="71"/>
        <end position="91"/>
    </location>
</feature>
<dbReference type="EMBL" id="JBFSOO010000010">
    <property type="protein sequence ID" value="MEZ6854385.1"/>
    <property type="molecule type" value="Genomic_DNA"/>
</dbReference>
<keyword evidence="2" id="KW-1133">Transmembrane helix</keyword>
<gene>
    <name evidence="3" type="ORF">AB2Z07_12745</name>
</gene>
<keyword evidence="2" id="KW-0812">Transmembrane</keyword>
<evidence type="ECO:0000313" key="4">
    <source>
        <dbReference type="Proteomes" id="UP001568358"/>
    </source>
</evidence>